<evidence type="ECO:0000313" key="5">
    <source>
        <dbReference type="Proteomes" id="UP000800200"/>
    </source>
</evidence>
<reference evidence="4" key="1">
    <citation type="journal article" date="2020" name="Stud. Mycol.">
        <title>101 Dothideomycetes genomes: a test case for predicting lifestyles and emergence of pathogens.</title>
        <authorList>
            <person name="Haridas S."/>
            <person name="Albert R."/>
            <person name="Binder M."/>
            <person name="Bloem J."/>
            <person name="Labutti K."/>
            <person name="Salamov A."/>
            <person name="Andreopoulos B."/>
            <person name="Baker S."/>
            <person name="Barry K."/>
            <person name="Bills G."/>
            <person name="Bluhm B."/>
            <person name="Cannon C."/>
            <person name="Castanera R."/>
            <person name="Culley D."/>
            <person name="Daum C."/>
            <person name="Ezra D."/>
            <person name="Gonzalez J."/>
            <person name="Henrissat B."/>
            <person name="Kuo A."/>
            <person name="Liang C."/>
            <person name="Lipzen A."/>
            <person name="Lutzoni F."/>
            <person name="Magnuson J."/>
            <person name="Mondo S."/>
            <person name="Nolan M."/>
            <person name="Ohm R."/>
            <person name="Pangilinan J."/>
            <person name="Park H.-J."/>
            <person name="Ramirez L."/>
            <person name="Alfaro M."/>
            <person name="Sun H."/>
            <person name="Tritt A."/>
            <person name="Yoshinaga Y."/>
            <person name="Zwiers L.-H."/>
            <person name="Turgeon B."/>
            <person name="Goodwin S."/>
            <person name="Spatafora J."/>
            <person name="Crous P."/>
            <person name="Grigoriev I."/>
        </authorList>
    </citation>
    <scope>NUCLEOTIDE SEQUENCE</scope>
    <source>
        <strain evidence="4">CBS 207.26</strain>
    </source>
</reference>
<evidence type="ECO:0000256" key="1">
    <source>
        <dbReference type="ARBA" id="ARBA00038473"/>
    </source>
</evidence>
<evidence type="ECO:0000313" key="4">
    <source>
        <dbReference type="EMBL" id="KAF2174808.1"/>
    </source>
</evidence>
<gene>
    <name evidence="4" type="ORF">K469DRAFT_450195</name>
</gene>
<dbReference type="Pfam" id="PF26335">
    <property type="entry name" value="ARB_00930_C"/>
    <property type="match status" value="1"/>
</dbReference>
<dbReference type="InterPro" id="IPR001466">
    <property type="entry name" value="Beta-lactam-related"/>
</dbReference>
<dbReference type="SUPFAM" id="SSF56601">
    <property type="entry name" value="beta-lactamase/transpeptidase-like"/>
    <property type="match status" value="1"/>
</dbReference>
<accession>A0A6A6D8K2</accession>
<protein>
    <submittedName>
        <fullName evidence="4">Beta-lactamase/transpeptidase-like protein</fullName>
    </submittedName>
</protein>
<feature type="domain" description="Beta-lactamase-like ARB-00930-like C-terminal" evidence="3">
    <location>
        <begin position="408"/>
        <end position="570"/>
    </location>
</feature>
<evidence type="ECO:0000259" key="2">
    <source>
        <dbReference type="Pfam" id="PF00144"/>
    </source>
</evidence>
<dbReference type="InterPro" id="IPR012338">
    <property type="entry name" value="Beta-lactam/transpept-like"/>
</dbReference>
<evidence type="ECO:0000259" key="3">
    <source>
        <dbReference type="Pfam" id="PF26335"/>
    </source>
</evidence>
<dbReference type="InterPro" id="IPR058664">
    <property type="entry name" value="ARB_00930-like_C"/>
</dbReference>
<feature type="non-terminal residue" evidence="4">
    <location>
        <position position="1"/>
    </location>
</feature>
<feature type="non-terminal residue" evidence="4">
    <location>
        <position position="570"/>
    </location>
</feature>
<dbReference type="PANTHER" id="PTHR22935">
    <property type="entry name" value="PENICILLIN-BINDING PROTEIN"/>
    <property type="match status" value="1"/>
</dbReference>
<dbReference type="Proteomes" id="UP000800200">
    <property type="component" value="Unassembled WGS sequence"/>
</dbReference>
<dbReference type="Pfam" id="PF00144">
    <property type="entry name" value="Beta-lactamase"/>
    <property type="match status" value="1"/>
</dbReference>
<dbReference type="Gene3D" id="3.40.710.10">
    <property type="entry name" value="DD-peptidase/beta-lactamase superfamily"/>
    <property type="match status" value="1"/>
</dbReference>
<keyword evidence="5" id="KW-1185">Reference proteome</keyword>
<dbReference type="InterPro" id="IPR051478">
    <property type="entry name" value="Beta-lactamase-like_AB/R"/>
</dbReference>
<name>A0A6A6D8K2_9PEZI</name>
<dbReference type="AlphaFoldDB" id="A0A6A6D8K2"/>
<comment type="similarity">
    <text evidence="1">Belongs to the beta-lactamase family.</text>
</comment>
<organism evidence="4 5">
    <name type="scientific">Zopfia rhizophila CBS 207.26</name>
    <dbReference type="NCBI Taxonomy" id="1314779"/>
    <lineage>
        <taxon>Eukaryota</taxon>
        <taxon>Fungi</taxon>
        <taxon>Dikarya</taxon>
        <taxon>Ascomycota</taxon>
        <taxon>Pezizomycotina</taxon>
        <taxon>Dothideomycetes</taxon>
        <taxon>Dothideomycetes incertae sedis</taxon>
        <taxon>Zopfiaceae</taxon>
        <taxon>Zopfia</taxon>
    </lineage>
</organism>
<proteinExistence type="inferred from homology"/>
<feature type="domain" description="Beta-lactamase-related" evidence="2">
    <location>
        <begin position="76"/>
        <end position="384"/>
    </location>
</feature>
<sequence>LTTATPSCPPSGPLLPRPRSLSTSPFLQGAFTNLTNTLNTALAEEIGAGWHIPNTSFSLAFITHDDPSPNHPTWEFHHRGSANPRGVAAVDGESQYLIGSTSKLLSDVLVEKAGVDAKRRMTEWVPELAKGESKIRWEEITFGELRQHLAGIPPNCESGFSEYYYLLEFFERLGFPHLTPADFPECGIIGLNGDCTREQTLQRVLDLYPVAPVNQRVVYSQLSFTLISYAMNASLGKNYSELLEEYVTKPLAMTSTRPSPGDDSKAVIPPVENSWGSDYGDNAPGGGLVSTTNDLARLVHSILNYAIFDTEAAVKRWLKPTSETTSPTTSVGRPWEIIRSPTVIPRQMTDIYSKSGGAYGYGSHLSIVDQYGVGFVVLKAGPPTVEYIMIDTLLSTILPAVEEETRLQAQKYAGAFASPANTTAVQANFTIDEGPGLRLGGLTRNGSDIVAGIEGIWPYTALGVGGNLSTDNLRLYPAGIYEKSTYTPAGSNKSIPVIFEDWRLNFDAVPNEGVKSDLPSSGVMNDFCVSWQMIDWVYYGGEPIDRFVYVLDEKTNELVGLEIPFLRASL</sequence>
<dbReference type="EMBL" id="ML994769">
    <property type="protein sequence ID" value="KAF2174808.1"/>
    <property type="molecule type" value="Genomic_DNA"/>
</dbReference>
<dbReference type="PANTHER" id="PTHR22935:SF95">
    <property type="entry name" value="BETA-LACTAMASE-LIKE 1-RELATED"/>
    <property type="match status" value="1"/>
</dbReference>
<dbReference type="OrthoDB" id="10250282at2759"/>